<dbReference type="EMBL" id="PZZP01000001">
    <property type="protein sequence ID" value="PTM57694.1"/>
    <property type="molecule type" value="Genomic_DNA"/>
</dbReference>
<evidence type="ECO:0000259" key="8">
    <source>
        <dbReference type="PROSITE" id="PS50109"/>
    </source>
</evidence>
<gene>
    <name evidence="9" type="ORF">C8J48_0245</name>
</gene>
<dbReference type="InterPro" id="IPR029016">
    <property type="entry name" value="GAF-like_dom_sf"/>
</dbReference>
<evidence type="ECO:0000256" key="5">
    <source>
        <dbReference type="ARBA" id="ARBA00022777"/>
    </source>
</evidence>
<dbReference type="InterPro" id="IPR011712">
    <property type="entry name" value="Sig_transdc_His_kin_sub3_dim/P"/>
</dbReference>
<dbReference type="OrthoDB" id="9795828at2"/>
<proteinExistence type="predicted"/>
<comment type="catalytic activity">
    <reaction evidence="1">
        <text>ATP + protein L-histidine = ADP + protein N-phospho-L-histidine.</text>
        <dbReference type="EC" id="2.7.13.3"/>
    </reaction>
</comment>
<dbReference type="GO" id="GO:0046983">
    <property type="term" value="F:protein dimerization activity"/>
    <property type="evidence" value="ECO:0007669"/>
    <property type="project" value="InterPro"/>
</dbReference>
<dbReference type="InterPro" id="IPR005467">
    <property type="entry name" value="His_kinase_dom"/>
</dbReference>
<evidence type="ECO:0000313" key="9">
    <source>
        <dbReference type="EMBL" id="PTM57694.1"/>
    </source>
</evidence>
<name>A0A2T4Z736_9BACL</name>
<keyword evidence="10" id="KW-1185">Reference proteome</keyword>
<dbReference type="InterPro" id="IPR036890">
    <property type="entry name" value="HATPase_C_sf"/>
</dbReference>
<dbReference type="PROSITE" id="PS50109">
    <property type="entry name" value="HIS_KIN"/>
    <property type="match status" value="1"/>
</dbReference>
<sequence>MTGNLREREILKTIAETLNRSTDVEKMLQSVLKALLDVTGLTTGWIFLSQGKANYATPAMHGLPPALSWEEGRPMCQGSCYCLVDYWSGELDRAVNVMECKRLDDAVKYEWGDTQGITHHATVPLVAGEERIGLLNVAAPGKERFSEEELSLLQSVAYQIGTAVQKNRLIQAQRRRAELFARLDEASRKIWSVRDAKGLPQQCVAEISTHLGWPFVGCWLLHGDRLTLAAYVSDGRNQSPGITYPAGEWGVVGASFVHQRAARGKRLPHLGEEGRRWQSVAAVPLSAGREYIGVLAIGSPDPNHWGESDLQVLKAVGEHVSLALESARLERERQELTLSRERNRLARDLHDSVNQKLFSLSLTARAAQQLSTEQHELLRESLEDIHTWSHEALREMRTLIWQLRPPGLEEGVVTALKEYGNRLGLTVDMEVTGVATMDRPVEEALWRIGQEALNNVRKHAGVDRVQLSLTVTQDRVWLRVTDRGRGFAVDEDGRLDSMGIISMRERAELIGGHVEVNSRVGEGTEVVAQLPLQVGEEEGER</sequence>
<dbReference type="Gene3D" id="1.20.5.1930">
    <property type="match status" value="1"/>
</dbReference>
<dbReference type="Proteomes" id="UP000241639">
    <property type="component" value="Unassembled WGS sequence"/>
</dbReference>
<dbReference type="RefSeq" id="WP_107724574.1">
    <property type="nucleotide sequence ID" value="NZ_PZZP01000001.1"/>
</dbReference>
<dbReference type="Pfam" id="PF13185">
    <property type="entry name" value="GAF_2"/>
    <property type="match status" value="2"/>
</dbReference>
<feature type="domain" description="Histidine kinase" evidence="8">
    <location>
        <begin position="348"/>
        <end position="534"/>
    </location>
</feature>
<dbReference type="PANTHER" id="PTHR24421">
    <property type="entry name" value="NITRATE/NITRITE SENSOR PROTEIN NARX-RELATED"/>
    <property type="match status" value="1"/>
</dbReference>
<dbReference type="InterPro" id="IPR003018">
    <property type="entry name" value="GAF"/>
</dbReference>
<dbReference type="PANTHER" id="PTHR24421:SF40">
    <property type="entry name" value="SENSOR HISTIDINE KINASE YHCY"/>
    <property type="match status" value="1"/>
</dbReference>
<dbReference type="CDD" id="cd16917">
    <property type="entry name" value="HATPase_UhpB-NarQ-NarX-like"/>
    <property type="match status" value="1"/>
</dbReference>
<dbReference type="GO" id="GO:0000155">
    <property type="term" value="F:phosphorelay sensor kinase activity"/>
    <property type="evidence" value="ECO:0007669"/>
    <property type="project" value="InterPro"/>
</dbReference>
<protein>
    <recommendedName>
        <fullName evidence="2">histidine kinase</fullName>
        <ecNumber evidence="2">2.7.13.3</ecNumber>
    </recommendedName>
</protein>
<dbReference type="SMART" id="SM00065">
    <property type="entry name" value="GAF"/>
    <property type="match status" value="2"/>
</dbReference>
<evidence type="ECO:0000256" key="1">
    <source>
        <dbReference type="ARBA" id="ARBA00000085"/>
    </source>
</evidence>
<dbReference type="Gene3D" id="3.30.565.10">
    <property type="entry name" value="Histidine kinase-like ATPase, C-terminal domain"/>
    <property type="match status" value="1"/>
</dbReference>
<dbReference type="Pfam" id="PF07730">
    <property type="entry name" value="HisKA_3"/>
    <property type="match status" value="1"/>
</dbReference>
<dbReference type="InterPro" id="IPR050482">
    <property type="entry name" value="Sensor_HK_TwoCompSys"/>
</dbReference>
<dbReference type="SUPFAM" id="SSF55781">
    <property type="entry name" value="GAF domain-like"/>
    <property type="match status" value="2"/>
</dbReference>
<dbReference type="SMART" id="SM00387">
    <property type="entry name" value="HATPase_c"/>
    <property type="match status" value="1"/>
</dbReference>
<keyword evidence="3" id="KW-0808">Transferase</keyword>
<keyword evidence="4" id="KW-0547">Nucleotide-binding</keyword>
<evidence type="ECO:0000256" key="2">
    <source>
        <dbReference type="ARBA" id="ARBA00012438"/>
    </source>
</evidence>
<dbReference type="GO" id="GO:0005524">
    <property type="term" value="F:ATP binding"/>
    <property type="evidence" value="ECO:0007669"/>
    <property type="project" value="UniProtKB-KW"/>
</dbReference>
<dbReference type="Pfam" id="PF02518">
    <property type="entry name" value="HATPase_c"/>
    <property type="match status" value="1"/>
</dbReference>
<evidence type="ECO:0000256" key="4">
    <source>
        <dbReference type="ARBA" id="ARBA00022741"/>
    </source>
</evidence>
<dbReference type="Gene3D" id="3.30.450.40">
    <property type="match status" value="2"/>
</dbReference>
<keyword evidence="5" id="KW-0418">Kinase</keyword>
<dbReference type="InterPro" id="IPR003594">
    <property type="entry name" value="HATPase_dom"/>
</dbReference>
<evidence type="ECO:0000256" key="3">
    <source>
        <dbReference type="ARBA" id="ARBA00022679"/>
    </source>
</evidence>
<evidence type="ECO:0000313" key="10">
    <source>
        <dbReference type="Proteomes" id="UP000241639"/>
    </source>
</evidence>
<reference evidence="9 10" key="1">
    <citation type="submission" date="2018-04" db="EMBL/GenBank/DDBJ databases">
        <title>Genomic Encyclopedia of Archaeal and Bacterial Type Strains, Phase II (KMG-II): from individual species to whole genera.</title>
        <authorList>
            <person name="Goeker M."/>
        </authorList>
    </citation>
    <scope>NUCLEOTIDE SEQUENCE [LARGE SCALE GENOMIC DNA]</scope>
    <source>
        <strain evidence="9 10">DSM 45169</strain>
    </source>
</reference>
<keyword evidence="6" id="KW-0067">ATP-binding</keyword>
<evidence type="ECO:0000256" key="6">
    <source>
        <dbReference type="ARBA" id="ARBA00022840"/>
    </source>
</evidence>
<dbReference type="SUPFAM" id="SSF55874">
    <property type="entry name" value="ATPase domain of HSP90 chaperone/DNA topoisomerase II/histidine kinase"/>
    <property type="match status" value="1"/>
</dbReference>
<comment type="caution">
    <text evidence="9">The sequence shown here is derived from an EMBL/GenBank/DDBJ whole genome shotgun (WGS) entry which is preliminary data.</text>
</comment>
<dbReference type="EC" id="2.7.13.3" evidence="2"/>
<organism evidence="9 10">
    <name type="scientific">Desmospora activa DSM 45169</name>
    <dbReference type="NCBI Taxonomy" id="1121389"/>
    <lineage>
        <taxon>Bacteria</taxon>
        <taxon>Bacillati</taxon>
        <taxon>Bacillota</taxon>
        <taxon>Bacilli</taxon>
        <taxon>Bacillales</taxon>
        <taxon>Thermoactinomycetaceae</taxon>
        <taxon>Desmospora</taxon>
    </lineage>
</organism>
<dbReference type="AlphaFoldDB" id="A0A2T4Z736"/>
<accession>A0A2T4Z736</accession>
<dbReference type="GO" id="GO:0016020">
    <property type="term" value="C:membrane"/>
    <property type="evidence" value="ECO:0007669"/>
    <property type="project" value="InterPro"/>
</dbReference>
<keyword evidence="7" id="KW-0902">Two-component regulatory system</keyword>
<evidence type="ECO:0000256" key="7">
    <source>
        <dbReference type="ARBA" id="ARBA00023012"/>
    </source>
</evidence>